<name>A0A2S9H474_9BURK</name>
<sequence length="75" mass="8329">MTQLLYSGYPNRYTAVAGDILPNISNGPPRHDGQTIIGDDYVMPGKWTGNVKIRRDKIAACPPDQILTIDVWDQS</sequence>
<dbReference type="RefSeq" id="WP_243405308.1">
    <property type="nucleotide sequence ID" value="NZ_PUGF01000002.1"/>
</dbReference>
<evidence type="ECO:0000313" key="1">
    <source>
        <dbReference type="EMBL" id="PRC94733.1"/>
    </source>
</evidence>
<dbReference type="AlphaFoldDB" id="A0A2S9H474"/>
<evidence type="ECO:0000313" key="2">
    <source>
        <dbReference type="Proteomes" id="UP000237839"/>
    </source>
</evidence>
<dbReference type="EMBL" id="PUGF01000002">
    <property type="protein sequence ID" value="PRC94733.1"/>
    <property type="molecule type" value="Genomic_DNA"/>
</dbReference>
<gene>
    <name evidence="1" type="ORF">S2091_0736</name>
</gene>
<protein>
    <submittedName>
        <fullName evidence="1">Uncharacterized protein</fullName>
    </submittedName>
</protein>
<comment type="caution">
    <text evidence="1">The sequence shown here is derived from an EMBL/GenBank/DDBJ whole genome shotgun (WGS) entry which is preliminary data.</text>
</comment>
<organism evidence="1 2">
    <name type="scientific">Solimicrobium silvestre</name>
    <dbReference type="NCBI Taxonomy" id="2099400"/>
    <lineage>
        <taxon>Bacteria</taxon>
        <taxon>Pseudomonadati</taxon>
        <taxon>Pseudomonadota</taxon>
        <taxon>Betaproteobacteria</taxon>
        <taxon>Burkholderiales</taxon>
        <taxon>Oxalobacteraceae</taxon>
        <taxon>Solimicrobium</taxon>
    </lineage>
</organism>
<keyword evidence="2" id="KW-1185">Reference proteome</keyword>
<accession>A0A2S9H474</accession>
<dbReference type="Proteomes" id="UP000237839">
    <property type="component" value="Unassembled WGS sequence"/>
</dbReference>
<proteinExistence type="predicted"/>
<reference evidence="1 2" key="1">
    <citation type="submission" date="2018-02" db="EMBL/GenBank/DDBJ databases">
        <title>Solimicrobium silvestre gen. nov., sp. nov., isolated from alpine forest soil.</title>
        <authorList>
            <person name="Margesin R."/>
            <person name="Albuquerque L."/>
            <person name="Zhang D.-C."/>
            <person name="Froufe H.J.C."/>
            <person name="Severino R."/>
            <person name="Roxo I."/>
            <person name="Egas C."/>
            <person name="Da Costa M.S."/>
        </authorList>
    </citation>
    <scope>NUCLEOTIDE SEQUENCE [LARGE SCALE GENOMIC DNA]</scope>
    <source>
        <strain evidence="1 2">S20-91</strain>
    </source>
</reference>